<dbReference type="Proteomes" id="UP000006324">
    <property type="component" value="Unassembled WGS sequence"/>
</dbReference>
<reference evidence="1 2" key="1">
    <citation type="submission" date="2012-09" db="EMBL/GenBank/DDBJ databases">
        <authorList>
            <person name="Harkins D.M."/>
            <person name="Durkin A.S."/>
            <person name="Brinkac L.M."/>
            <person name="Selengut J.D."/>
            <person name="Sanka R."/>
            <person name="DePew J."/>
            <person name="Purushe J."/>
            <person name="Chanthongthip A."/>
            <person name="Lattana O."/>
            <person name="Phetsouvanh R."/>
            <person name="Newton P.N."/>
            <person name="Vinetz J.M."/>
            <person name="Sutton G.G."/>
            <person name="Nelson W.C."/>
            <person name="Fouts D.E."/>
        </authorList>
    </citation>
    <scope>NUCLEOTIDE SEQUENCE [LARGE SCALE GENOMIC DNA]</scope>
    <source>
        <strain evidence="1 2">UI 12621</strain>
    </source>
</reference>
<proteinExistence type="predicted"/>
<dbReference type="AlphaFoldDB" id="A0A0F6H6V4"/>
<accession>A0A0F6H6V4</accession>
<comment type="caution">
    <text evidence="1">The sequence shown here is derived from an EMBL/GenBank/DDBJ whole genome shotgun (WGS) entry which is preliminary data.</text>
</comment>
<protein>
    <submittedName>
        <fullName evidence="1">Uncharacterized protein</fullName>
    </submittedName>
</protein>
<evidence type="ECO:0000313" key="1">
    <source>
        <dbReference type="EMBL" id="EKO23960.1"/>
    </source>
</evidence>
<dbReference type="EMBL" id="AHNQ02000034">
    <property type="protein sequence ID" value="EKO23960.1"/>
    <property type="molecule type" value="Genomic_DNA"/>
</dbReference>
<name>A0A0F6H6V4_LEPIR</name>
<organism evidence="1 2">
    <name type="scientific">Leptospira interrogans str. UI 12621</name>
    <dbReference type="NCBI Taxonomy" id="1049937"/>
    <lineage>
        <taxon>Bacteria</taxon>
        <taxon>Pseudomonadati</taxon>
        <taxon>Spirochaetota</taxon>
        <taxon>Spirochaetia</taxon>
        <taxon>Leptospirales</taxon>
        <taxon>Leptospiraceae</taxon>
        <taxon>Leptospira</taxon>
    </lineage>
</organism>
<sequence length="191" mass="22961">MIYKSEEFYKYWGLFEDVFFLNKRFPQNIFKYKFSNYTFIQFDEAMTEGFWDEIRSWNFRNTKEILIAVIEPDPVEYYFREFNCYNMIKLSKASPYSDYLQRFLEEPPNSPADSIFSNSFVIGWLSDSLEWAIWGERSLEFCVIGSNDPLPTSKTNLDTMNINDILGIVEYEIGKNIVHPHFFETFRKNYE</sequence>
<gene>
    <name evidence="1" type="ORF">LEP1GSC104_2106</name>
</gene>
<evidence type="ECO:0000313" key="2">
    <source>
        <dbReference type="Proteomes" id="UP000006324"/>
    </source>
</evidence>